<dbReference type="PANTHER" id="PTHR24960:SF79">
    <property type="entry name" value="PHOTOSYSTEM I IRON-SULFUR CENTER"/>
    <property type="match status" value="1"/>
</dbReference>
<evidence type="ECO:0000256" key="6">
    <source>
        <dbReference type="ARBA" id="ARBA00023004"/>
    </source>
</evidence>
<evidence type="ECO:0000256" key="7">
    <source>
        <dbReference type="ARBA" id="ARBA00023014"/>
    </source>
</evidence>
<protein>
    <recommendedName>
        <fullName evidence="3">Ferredoxin</fullName>
    </recommendedName>
</protein>
<dbReference type="InterPro" id="IPR017896">
    <property type="entry name" value="4Fe4S_Fe-S-bd"/>
</dbReference>
<evidence type="ECO:0000313" key="10">
    <source>
        <dbReference type="Proteomes" id="UP000824633"/>
    </source>
</evidence>
<evidence type="ECO:0000313" key="9">
    <source>
        <dbReference type="EMBL" id="BCZ45107.1"/>
    </source>
</evidence>
<evidence type="ECO:0000256" key="5">
    <source>
        <dbReference type="ARBA" id="ARBA00022723"/>
    </source>
</evidence>
<dbReference type="Pfam" id="PF13187">
    <property type="entry name" value="Fer4_9"/>
    <property type="match status" value="1"/>
</dbReference>
<dbReference type="InterPro" id="IPR017900">
    <property type="entry name" value="4Fe4S_Fe_S_CS"/>
</dbReference>
<evidence type="ECO:0000256" key="1">
    <source>
        <dbReference type="ARBA" id="ARBA00001966"/>
    </source>
</evidence>
<sequence length="252" mass="28781">MKIFYNSATGNSLYVAKTIRDEIKDCELISMSKALKENKIEYYEDVIGFIYPIHCSGLPIVVNEFVSKLKINKETYIFAIGVTGGGGADISFSQINKLLPNKIKISNYCTIKYISNYTRAGRNPSEKRAKDAIKENESKLLEFIESLKKRECKEKDFKGGIGILGHIMWKDYYKNKDKNFNVNDKCIGCNMCEKVCPVDNIIMENNKPKWSGKCTDCMACINICPKEAINIGKSTIKKNRYLNPYIKREELL</sequence>
<feature type="domain" description="4Fe-4S ferredoxin-type" evidence="8">
    <location>
        <begin position="213"/>
        <end position="234"/>
    </location>
</feature>
<dbReference type="InterPro" id="IPR050157">
    <property type="entry name" value="PSI_iron-sulfur_center"/>
</dbReference>
<dbReference type="Proteomes" id="UP000824633">
    <property type="component" value="Chromosome"/>
</dbReference>
<feature type="domain" description="4Fe-4S ferredoxin-type" evidence="8">
    <location>
        <begin position="176"/>
        <end position="206"/>
    </location>
</feature>
<dbReference type="InterPro" id="IPR029039">
    <property type="entry name" value="Flavoprotein-like_sf"/>
</dbReference>
<dbReference type="SUPFAM" id="SSF52218">
    <property type="entry name" value="Flavoproteins"/>
    <property type="match status" value="1"/>
</dbReference>
<keyword evidence="6" id="KW-0408">Iron</keyword>
<keyword evidence="4" id="KW-0004">4Fe-4S</keyword>
<dbReference type="Gene3D" id="3.40.50.360">
    <property type="match status" value="1"/>
</dbReference>
<organism evidence="9 10">
    <name type="scientific">Clostridium gelidum</name>
    <dbReference type="NCBI Taxonomy" id="704125"/>
    <lineage>
        <taxon>Bacteria</taxon>
        <taxon>Bacillati</taxon>
        <taxon>Bacillota</taxon>
        <taxon>Clostridia</taxon>
        <taxon>Eubacteriales</taxon>
        <taxon>Clostridiaceae</taxon>
        <taxon>Clostridium</taxon>
    </lineage>
</organism>
<dbReference type="InterPro" id="IPR047964">
    <property type="entry name" value="EFR1-like"/>
</dbReference>
<keyword evidence="5" id="KW-0479">Metal-binding</keyword>
<dbReference type="PROSITE" id="PS00198">
    <property type="entry name" value="4FE4S_FER_1"/>
    <property type="match status" value="2"/>
</dbReference>
<dbReference type="EMBL" id="AP024849">
    <property type="protein sequence ID" value="BCZ45107.1"/>
    <property type="molecule type" value="Genomic_DNA"/>
</dbReference>
<reference evidence="10" key="1">
    <citation type="submission" date="2021-07" db="EMBL/GenBank/DDBJ databases">
        <title>Complete genome sequencing of a Clostridium isolate.</title>
        <authorList>
            <person name="Ueki A."/>
            <person name="Tonouchi A."/>
        </authorList>
    </citation>
    <scope>NUCLEOTIDE SEQUENCE [LARGE SCALE GENOMIC DNA]</scope>
    <source>
        <strain evidence="10">C5S11</strain>
    </source>
</reference>
<evidence type="ECO:0000256" key="2">
    <source>
        <dbReference type="ARBA" id="ARBA00003532"/>
    </source>
</evidence>
<dbReference type="RefSeq" id="WP_224036732.1">
    <property type="nucleotide sequence ID" value="NZ_AP024849.1"/>
</dbReference>
<dbReference type="PROSITE" id="PS51379">
    <property type="entry name" value="4FE4S_FER_2"/>
    <property type="match status" value="2"/>
</dbReference>
<dbReference type="Gene3D" id="3.30.70.20">
    <property type="match status" value="1"/>
</dbReference>
<dbReference type="Pfam" id="PF12724">
    <property type="entry name" value="Flavodoxin_5"/>
    <property type="match status" value="1"/>
</dbReference>
<evidence type="ECO:0000256" key="3">
    <source>
        <dbReference type="ARBA" id="ARBA00013529"/>
    </source>
</evidence>
<evidence type="ECO:0000256" key="4">
    <source>
        <dbReference type="ARBA" id="ARBA00022485"/>
    </source>
</evidence>
<dbReference type="PANTHER" id="PTHR24960">
    <property type="entry name" value="PHOTOSYSTEM I IRON-SULFUR CENTER-RELATED"/>
    <property type="match status" value="1"/>
</dbReference>
<proteinExistence type="predicted"/>
<comment type="cofactor">
    <cofactor evidence="1">
        <name>[4Fe-4S] cluster</name>
        <dbReference type="ChEBI" id="CHEBI:49883"/>
    </cofactor>
</comment>
<comment type="function">
    <text evidence="2">Ferredoxins are iron-sulfur proteins that transfer electrons in a wide variety of metabolic reactions.</text>
</comment>
<gene>
    <name evidence="9" type="ORF">psyc5s11_11740</name>
</gene>
<evidence type="ECO:0000259" key="8">
    <source>
        <dbReference type="PROSITE" id="PS51379"/>
    </source>
</evidence>
<name>A0ABN6IXG8_9CLOT</name>
<keyword evidence="10" id="KW-1185">Reference proteome</keyword>
<dbReference type="NCBIfam" id="NF038196">
    <property type="entry name" value="ferrodoxin_EFR1"/>
    <property type="match status" value="1"/>
</dbReference>
<dbReference type="InterPro" id="IPR026816">
    <property type="entry name" value="Flavodoxin_dom"/>
</dbReference>
<dbReference type="SUPFAM" id="SSF54862">
    <property type="entry name" value="4Fe-4S ferredoxins"/>
    <property type="match status" value="1"/>
</dbReference>
<accession>A0ABN6IXG8</accession>
<keyword evidence="7" id="KW-0411">Iron-sulfur</keyword>